<protein>
    <recommendedName>
        <fullName evidence="3">CCHC-type domain-containing protein</fullName>
    </recommendedName>
</protein>
<evidence type="ECO:0000256" key="1">
    <source>
        <dbReference type="PROSITE-ProRule" id="PRU00047"/>
    </source>
</evidence>
<organism evidence="4 5">
    <name type="scientific">Symbiodinium natans</name>
    <dbReference type="NCBI Taxonomy" id="878477"/>
    <lineage>
        <taxon>Eukaryota</taxon>
        <taxon>Sar</taxon>
        <taxon>Alveolata</taxon>
        <taxon>Dinophyceae</taxon>
        <taxon>Suessiales</taxon>
        <taxon>Symbiodiniaceae</taxon>
        <taxon>Symbiodinium</taxon>
    </lineage>
</organism>
<evidence type="ECO:0000259" key="3">
    <source>
        <dbReference type="PROSITE" id="PS50158"/>
    </source>
</evidence>
<feature type="compositionally biased region" description="Low complexity" evidence="2">
    <location>
        <begin position="49"/>
        <end position="58"/>
    </location>
</feature>
<dbReference type="InterPro" id="IPR001878">
    <property type="entry name" value="Znf_CCHC"/>
</dbReference>
<dbReference type="GO" id="GO:0008270">
    <property type="term" value="F:zinc ion binding"/>
    <property type="evidence" value="ECO:0007669"/>
    <property type="project" value="UniProtKB-KW"/>
</dbReference>
<feature type="compositionally biased region" description="Basic and acidic residues" evidence="2">
    <location>
        <begin position="339"/>
        <end position="348"/>
    </location>
</feature>
<keyword evidence="1" id="KW-0479">Metal-binding</keyword>
<evidence type="ECO:0000313" key="4">
    <source>
        <dbReference type="EMBL" id="CAE7248684.1"/>
    </source>
</evidence>
<accession>A0A812LRH2</accession>
<dbReference type="SUPFAM" id="SSF57756">
    <property type="entry name" value="Retrovirus zinc finger-like domains"/>
    <property type="match status" value="1"/>
</dbReference>
<keyword evidence="1" id="KW-0863">Zinc-finger</keyword>
<feature type="region of interest" description="Disordered" evidence="2">
    <location>
        <begin position="49"/>
        <end position="73"/>
    </location>
</feature>
<dbReference type="AlphaFoldDB" id="A0A812LRH2"/>
<dbReference type="GO" id="GO:0003676">
    <property type="term" value="F:nucleic acid binding"/>
    <property type="evidence" value="ECO:0007669"/>
    <property type="project" value="InterPro"/>
</dbReference>
<sequence length="621" mass="68182">MEFTRAMLQAQDEQIRQQAAQLQQMSAMLTQALQLASANAANAHIAAATTSSSTSPTPGGEPSAASANASTPVDMEVDSGVRNKRAEGYIPQLPQLNYASMTSRHAEIRVWTAYRDELTSWLCLLDDRYATELQEAISSNVEVLQVKLEAGKAARSTKLLFLLRQSMSKFQRGQDLVHLIEVKQMGASAGYELWRSLNNELSVRSRVEGQALREQALGLVPPKHLKRPLDVARWYTTELLKFEAQVKHRFPELLIGEQEGVLCLMKHLDSETKRYLLLHHSTKSMGELMTGLQFYDEQLRVMDFQREGASGYANAFKGGKGGKGDRDKSNKGSKGNKGNKGEKGEKGQKGGKAKGKDRKGDQGGKGDRARSKSREAKKTDVCRNCGKTGHWARDCWAPSKDKAAAATSHRNSRAQRRERRYHIPTPFRFLNLHVRTNFVVRPFIKLTSSFGVAALKTDFLISRATSTLSAKSSSSAKMALSSSGSLPLSGNQSRSSSSLSFALTTLISFTLTTLILASTAFGNAIDIHWHNIAGIMKAFLAFLQPIAAGNTGLPLCLSTIPPEHQLTQVTVGAVVRDDRVGWRSWPVKQQLRRVANLLFSGSPPLSSCAYSSKAASRRRSC</sequence>
<gene>
    <name evidence="4" type="ORF">SNAT2548_LOCUS12056</name>
</gene>
<name>A0A812LRH2_9DINO</name>
<comment type="caution">
    <text evidence="4">The sequence shown here is derived from an EMBL/GenBank/DDBJ whole genome shotgun (WGS) entry which is preliminary data.</text>
</comment>
<feature type="region of interest" description="Disordered" evidence="2">
    <location>
        <begin position="312"/>
        <end position="381"/>
    </location>
</feature>
<evidence type="ECO:0000256" key="2">
    <source>
        <dbReference type="SAM" id="MobiDB-lite"/>
    </source>
</evidence>
<keyword evidence="1" id="KW-0862">Zinc</keyword>
<feature type="compositionally biased region" description="Basic and acidic residues" evidence="2">
    <location>
        <begin position="358"/>
        <end position="381"/>
    </location>
</feature>
<keyword evidence="5" id="KW-1185">Reference proteome</keyword>
<feature type="domain" description="CCHC-type" evidence="3">
    <location>
        <begin position="382"/>
        <end position="395"/>
    </location>
</feature>
<evidence type="ECO:0000313" key="5">
    <source>
        <dbReference type="Proteomes" id="UP000604046"/>
    </source>
</evidence>
<dbReference type="EMBL" id="CAJNDS010001122">
    <property type="protein sequence ID" value="CAE7248684.1"/>
    <property type="molecule type" value="Genomic_DNA"/>
</dbReference>
<dbReference type="Proteomes" id="UP000604046">
    <property type="component" value="Unassembled WGS sequence"/>
</dbReference>
<dbReference type="InterPro" id="IPR036875">
    <property type="entry name" value="Znf_CCHC_sf"/>
</dbReference>
<reference evidence="4" key="1">
    <citation type="submission" date="2021-02" db="EMBL/GenBank/DDBJ databases">
        <authorList>
            <person name="Dougan E. K."/>
            <person name="Rhodes N."/>
            <person name="Thang M."/>
            <person name="Chan C."/>
        </authorList>
    </citation>
    <scope>NUCLEOTIDE SEQUENCE</scope>
</reference>
<dbReference type="Gene3D" id="4.10.60.10">
    <property type="entry name" value="Zinc finger, CCHC-type"/>
    <property type="match status" value="1"/>
</dbReference>
<dbReference type="OrthoDB" id="447778at2759"/>
<dbReference type="PROSITE" id="PS50158">
    <property type="entry name" value="ZF_CCHC"/>
    <property type="match status" value="1"/>
</dbReference>
<proteinExistence type="predicted"/>
<dbReference type="Pfam" id="PF00098">
    <property type="entry name" value="zf-CCHC"/>
    <property type="match status" value="1"/>
</dbReference>
<dbReference type="SMART" id="SM00343">
    <property type="entry name" value="ZnF_C2HC"/>
    <property type="match status" value="1"/>
</dbReference>